<dbReference type="PANTHER" id="PTHR43692:SF1">
    <property type="entry name" value="UDP-N-ACETYLMURAMOYLALANINE--D-GLUTAMATE LIGASE"/>
    <property type="match status" value="1"/>
</dbReference>
<keyword evidence="7" id="KW-0812">Transmembrane</keyword>
<dbReference type="EMBL" id="UOFF01000276">
    <property type="protein sequence ID" value="VAW56759.1"/>
    <property type="molecule type" value="Genomic_DNA"/>
</dbReference>
<dbReference type="UniPathway" id="UPA00219"/>
<evidence type="ECO:0000256" key="3">
    <source>
        <dbReference type="ARBA" id="ARBA00022490"/>
    </source>
</evidence>
<evidence type="ECO:0000259" key="8">
    <source>
        <dbReference type="Pfam" id="PF02875"/>
    </source>
</evidence>
<dbReference type="GO" id="GO:0051301">
    <property type="term" value="P:cell division"/>
    <property type="evidence" value="ECO:0007669"/>
    <property type="project" value="InterPro"/>
</dbReference>
<evidence type="ECO:0000256" key="6">
    <source>
        <dbReference type="ARBA" id="ARBA00022840"/>
    </source>
</evidence>
<comment type="pathway">
    <text evidence="2">Cell wall biogenesis; peptidoglycan biosynthesis.</text>
</comment>
<dbReference type="Gene3D" id="3.40.1190.10">
    <property type="entry name" value="Mur-like, catalytic domain"/>
    <property type="match status" value="1"/>
</dbReference>
<dbReference type="Pfam" id="PF08245">
    <property type="entry name" value="Mur_ligase_M"/>
    <property type="match status" value="1"/>
</dbReference>
<dbReference type="GO" id="GO:0008764">
    <property type="term" value="F:UDP-N-acetylmuramoylalanine-D-glutamate ligase activity"/>
    <property type="evidence" value="ECO:0007669"/>
    <property type="project" value="UniProtKB-EC"/>
</dbReference>
<organism evidence="10">
    <name type="scientific">hydrothermal vent metagenome</name>
    <dbReference type="NCBI Taxonomy" id="652676"/>
    <lineage>
        <taxon>unclassified sequences</taxon>
        <taxon>metagenomes</taxon>
        <taxon>ecological metagenomes</taxon>
    </lineage>
</organism>
<evidence type="ECO:0000256" key="7">
    <source>
        <dbReference type="SAM" id="Phobius"/>
    </source>
</evidence>
<dbReference type="SUPFAM" id="SSF53244">
    <property type="entry name" value="MurD-like peptide ligases, peptide-binding domain"/>
    <property type="match status" value="1"/>
</dbReference>
<protein>
    <submittedName>
        <fullName evidence="10">UDP-N-acetylmuramoylalanine--D-glutamate ligase</fullName>
        <ecNumber evidence="10">6.3.2.9</ecNumber>
    </submittedName>
</protein>
<feature type="domain" description="Mur ligase central" evidence="9">
    <location>
        <begin position="135"/>
        <end position="306"/>
    </location>
</feature>
<evidence type="ECO:0000256" key="1">
    <source>
        <dbReference type="ARBA" id="ARBA00004496"/>
    </source>
</evidence>
<dbReference type="GO" id="GO:0009252">
    <property type="term" value="P:peptidoglycan biosynthetic process"/>
    <property type="evidence" value="ECO:0007669"/>
    <property type="project" value="UniProtKB-UniPathway"/>
</dbReference>
<feature type="domain" description="Mur ligase C-terminal" evidence="8">
    <location>
        <begin position="329"/>
        <end position="443"/>
    </location>
</feature>
<accession>A0A3B0X5D7</accession>
<feature type="transmembrane region" description="Helical" evidence="7">
    <location>
        <begin position="30"/>
        <end position="47"/>
    </location>
</feature>
<dbReference type="Pfam" id="PF02875">
    <property type="entry name" value="Mur_ligase_C"/>
    <property type="match status" value="1"/>
</dbReference>
<dbReference type="InterPro" id="IPR005762">
    <property type="entry name" value="MurD"/>
</dbReference>
<dbReference type="Pfam" id="PF21799">
    <property type="entry name" value="MurD-like_N"/>
    <property type="match status" value="1"/>
</dbReference>
<keyword evidence="6" id="KW-0067">ATP-binding</keyword>
<evidence type="ECO:0000256" key="5">
    <source>
        <dbReference type="ARBA" id="ARBA00022741"/>
    </source>
</evidence>
<dbReference type="HAMAP" id="MF_00639">
    <property type="entry name" value="MurD"/>
    <property type="match status" value="1"/>
</dbReference>
<sequence length="466" mass="49892">MSASAATLSNISLNALDTAMSMNEMQNSNYVLVVGLGATGLSVVRYLSLRANQLMVVDSRMHPPCLEQMKKEYPNVPIYLGAFDESLFTHAEQIVVSPGVALQEPALQSAIKQGIEIVGDIELFAQQITSPVIAVTGSNGKSTVVSLLGEMAKAAGINAVVGGNIGVPILDAMKDNCDLTILELSSFQLESVQSLKPVAAAALNVSPDHMDRYENYAEYINTKKHIYKASDVAIINRDDDKILAMQINQNKVSGFTLQLPTNNDFGLRKVEDEIWLCQGTKPLIAASSLKITGTYNLANALAALALGNAANIPMKSMLAGLETFAGLPHRTQWVAEKNNITWINDSKGTNVGATLAAISGTQVKNKLVLIAGGMAKNANFMPLKSVICEKARAVVLIGKDASQIEQVLQQCVSVEYARDMQDAVNKAANIAQPGDTVLLSPACASFDMFENYEQRGVAFIKSIGKL</sequence>
<dbReference type="EC" id="6.3.2.9" evidence="10"/>
<keyword evidence="4 10" id="KW-0436">Ligase</keyword>
<gene>
    <name evidence="10" type="ORF">MNBD_GAMMA07-1844</name>
</gene>
<dbReference type="Gene3D" id="3.90.190.20">
    <property type="entry name" value="Mur ligase, C-terminal domain"/>
    <property type="match status" value="1"/>
</dbReference>
<keyword evidence="7" id="KW-1133">Transmembrane helix</keyword>
<dbReference type="InterPro" id="IPR013221">
    <property type="entry name" value="Mur_ligase_cen"/>
</dbReference>
<dbReference type="GO" id="GO:0005524">
    <property type="term" value="F:ATP binding"/>
    <property type="evidence" value="ECO:0007669"/>
    <property type="project" value="UniProtKB-KW"/>
</dbReference>
<keyword evidence="7" id="KW-0472">Membrane</keyword>
<reference evidence="10" key="1">
    <citation type="submission" date="2018-06" db="EMBL/GenBank/DDBJ databases">
        <authorList>
            <person name="Zhirakovskaya E."/>
        </authorList>
    </citation>
    <scope>NUCLEOTIDE SEQUENCE</scope>
</reference>
<dbReference type="NCBIfam" id="TIGR01087">
    <property type="entry name" value="murD"/>
    <property type="match status" value="1"/>
</dbReference>
<keyword evidence="3" id="KW-0963">Cytoplasm</keyword>
<dbReference type="GO" id="GO:0005737">
    <property type="term" value="C:cytoplasm"/>
    <property type="evidence" value="ECO:0007669"/>
    <property type="project" value="UniProtKB-SubCell"/>
</dbReference>
<keyword evidence="5" id="KW-0547">Nucleotide-binding</keyword>
<evidence type="ECO:0000256" key="2">
    <source>
        <dbReference type="ARBA" id="ARBA00004752"/>
    </source>
</evidence>
<comment type="subcellular location">
    <subcellularLocation>
        <location evidence="1">Cytoplasm</location>
    </subcellularLocation>
</comment>
<dbReference type="InterPro" id="IPR004101">
    <property type="entry name" value="Mur_ligase_C"/>
</dbReference>
<dbReference type="SUPFAM" id="SSF51984">
    <property type="entry name" value="MurCD N-terminal domain"/>
    <property type="match status" value="1"/>
</dbReference>
<dbReference type="PANTHER" id="PTHR43692">
    <property type="entry name" value="UDP-N-ACETYLMURAMOYLALANINE--D-GLUTAMATE LIGASE"/>
    <property type="match status" value="1"/>
</dbReference>
<dbReference type="SUPFAM" id="SSF53623">
    <property type="entry name" value="MurD-like peptide ligases, catalytic domain"/>
    <property type="match status" value="1"/>
</dbReference>
<evidence type="ECO:0000259" key="9">
    <source>
        <dbReference type="Pfam" id="PF08245"/>
    </source>
</evidence>
<dbReference type="AlphaFoldDB" id="A0A3B0X5D7"/>
<evidence type="ECO:0000256" key="4">
    <source>
        <dbReference type="ARBA" id="ARBA00022598"/>
    </source>
</evidence>
<dbReference type="Gene3D" id="3.40.50.720">
    <property type="entry name" value="NAD(P)-binding Rossmann-like Domain"/>
    <property type="match status" value="1"/>
</dbReference>
<proteinExistence type="inferred from homology"/>
<dbReference type="InterPro" id="IPR036565">
    <property type="entry name" value="Mur-like_cat_sf"/>
</dbReference>
<name>A0A3B0X5D7_9ZZZZ</name>
<evidence type="ECO:0000313" key="10">
    <source>
        <dbReference type="EMBL" id="VAW56759.1"/>
    </source>
</evidence>
<dbReference type="InterPro" id="IPR036615">
    <property type="entry name" value="Mur_ligase_C_dom_sf"/>
</dbReference>
<dbReference type="GO" id="GO:0008360">
    <property type="term" value="P:regulation of cell shape"/>
    <property type="evidence" value="ECO:0007669"/>
    <property type="project" value="InterPro"/>
</dbReference>